<evidence type="ECO:0000256" key="6">
    <source>
        <dbReference type="SAM" id="Phobius"/>
    </source>
</evidence>
<dbReference type="InterPro" id="IPR036249">
    <property type="entry name" value="Thioredoxin-like_sf"/>
</dbReference>
<evidence type="ECO:0000313" key="9">
    <source>
        <dbReference type="Proteomes" id="UP000178742"/>
    </source>
</evidence>
<evidence type="ECO:0000256" key="2">
    <source>
        <dbReference type="ARBA" id="ARBA00022729"/>
    </source>
</evidence>
<keyword evidence="4" id="KW-1015">Disulfide bond</keyword>
<evidence type="ECO:0000256" key="1">
    <source>
        <dbReference type="ARBA" id="ARBA00005791"/>
    </source>
</evidence>
<dbReference type="Gene3D" id="3.40.30.10">
    <property type="entry name" value="Glutaredoxin"/>
    <property type="match status" value="1"/>
</dbReference>
<dbReference type="Proteomes" id="UP000178742">
    <property type="component" value="Unassembled WGS sequence"/>
</dbReference>
<evidence type="ECO:0000259" key="7">
    <source>
        <dbReference type="PROSITE" id="PS51352"/>
    </source>
</evidence>
<feature type="domain" description="Thioredoxin" evidence="7">
    <location>
        <begin position="55"/>
        <end position="252"/>
    </location>
</feature>
<keyword evidence="6" id="KW-0812">Transmembrane</keyword>
<evidence type="ECO:0000256" key="5">
    <source>
        <dbReference type="ARBA" id="ARBA00023284"/>
    </source>
</evidence>
<keyword evidence="6" id="KW-1133">Transmembrane helix</keyword>
<dbReference type="Pfam" id="PF13462">
    <property type="entry name" value="Thioredoxin_4"/>
    <property type="match status" value="1"/>
</dbReference>
<comment type="similarity">
    <text evidence="1">Belongs to the thioredoxin family. DsbA subfamily.</text>
</comment>
<dbReference type="PANTHER" id="PTHR13887">
    <property type="entry name" value="GLUTATHIONE S-TRANSFERASE KAPPA"/>
    <property type="match status" value="1"/>
</dbReference>
<protein>
    <recommendedName>
        <fullName evidence="7">Thioredoxin domain-containing protein</fullName>
    </recommendedName>
</protein>
<evidence type="ECO:0000313" key="8">
    <source>
        <dbReference type="EMBL" id="OGH65892.1"/>
    </source>
</evidence>
<proteinExistence type="inferred from homology"/>
<dbReference type="STRING" id="1798676.A3B90_00020"/>
<dbReference type="InterPro" id="IPR013766">
    <property type="entry name" value="Thioredoxin_domain"/>
</dbReference>
<sequence length="254" mass="28369">MSDSLTPKKPFFKTFFGILTLIILSLLGLALLIFASLFGYYLWAQKFASPDTQKKLAEQYTPSFTKAPGLGGTATQTDKNVAAFIRTHNPTLGGTEEAPITIVAFIDFECPYSKKSYPIFDHILKKYGPTVRVVFKNFPITAINQNAMPAALAGACAQEQNKFWPYYNSIFTEPLLSAEIINLEANKLKLDTQKFSLCIKNQTYNKNVNEDFQDGIALGVQGTPTYFVNQQKVEGVLDIAGWDQVLIKEIQKKK</sequence>
<keyword evidence="3" id="KW-0560">Oxidoreductase</keyword>
<dbReference type="EMBL" id="MFPX01000028">
    <property type="protein sequence ID" value="OGH65892.1"/>
    <property type="molecule type" value="Genomic_DNA"/>
</dbReference>
<dbReference type="GO" id="GO:0016491">
    <property type="term" value="F:oxidoreductase activity"/>
    <property type="evidence" value="ECO:0007669"/>
    <property type="project" value="UniProtKB-KW"/>
</dbReference>
<keyword evidence="2" id="KW-0732">Signal</keyword>
<evidence type="ECO:0000256" key="3">
    <source>
        <dbReference type="ARBA" id="ARBA00023002"/>
    </source>
</evidence>
<dbReference type="PROSITE" id="PS51352">
    <property type="entry name" value="THIOREDOXIN_2"/>
    <property type="match status" value="1"/>
</dbReference>
<dbReference type="PANTHER" id="PTHR13887:SF14">
    <property type="entry name" value="DISULFIDE BOND FORMATION PROTEIN D"/>
    <property type="match status" value="1"/>
</dbReference>
<organism evidence="8 9">
    <name type="scientific">Candidatus Magasanikbacteria bacterium RIFCSPHIGHO2_02_FULL_41_13</name>
    <dbReference type="NCBI Taxonomy" id="1798676"/>
    <lineage>
        <taxon>Bacteria</taxon>
        <taxon>Candidatus Magasanikiibacteriota</taxon>
    </lineage>
</organism>
<reference evidence="8 9" key="1">
    <citation type="journal article" date="2016" name="Nat. Commun.">
        <title>Thousands of microbial genomes shed light on interconnected biogeochemical processes in an aquifer system.</title>
        <authorList>
            <person name="Anantharaman K."/>
            <person name="Brown C.T."/>
            <person name="Hug L.A."/>
            <person name="Sharon I."/>
            <person name="Castelle C.J."/>
            <person name="Probst A.J."/>
            <person name="Thomas B.C."/>
            <person name="Singh A."/>
            <person name="Wilkins M.J."/>
            <person name="Karaoz U."/>
            <person name="Brodie E.L."/>
            <person name="Williams K.H."/>
            <person name="Hubbard S.S."/>
            <person name="Banfield J.F."/>
        </authorList>
    </citation>
    <scope>NUCLEOTIDE SEQUENCE [LARGE SCALE GENOMIC DNA]</scope>
</reference>
<keyword evidence="5" id="KW-0676">Redox-active center</keyword>
<gene>
    <name evidence="8" type="ORF">A3B90_00020</name>
</gene>
<dbReference type="InterPro" id="IPR012336">
    <property type="entry name" value="Thioredoxin-like_fold"/>
</dbReference>
<dbReference type="AlphaFoldDB" id="A0A1F6M2L2"/>
<dbReference type="SUPFAM" id="SSF52833">
    <property type="entry name" value="Thioredoxin-like"/>
    <property type="match status" value="1"/>
</dbReference>
<evidence type="ECO:0000256" key="4">
    <source>
        <dbReference type="ARBA" id="ARBA00023157"/>
    </source>
</evidence>
<accession>A0A1F6M2L2</accession>
<comment type="caution">
    <text evidence="8">The sequence shown here is derived from an EMBL/GenBank/DDBJ whole genome shotgun (WGS) entry which is preliminary data.</text>
</comment>
<keyword evidence="6" id="KW-0472">Membrane</keyword>
<feature type="transmembrane region" description="Helical" evidence="6">
    <location>
        <begin position="15"/>
        <end position="43"/>
    </location>
</feature>
<name>A0A1F6M2L2_9BACT</name>